<dbReference type="FunCoup" id="A0A168P5F3">
    <property type="interactions" value="31"/>
</dbReference>
<evidence type="ECO:0000313" key="6">
    <source>
        <dbReference type="Proteomes" id="UP000078561"/>
    </source>
</evidence>
<evidence type="ECO:0000313" key="5">
    <source>
        <dbReference type="EMBL" id="SAM01782.1"/>
    </source>
</evidence>
<name>A0A168P5F3_ABSGL</name>
<dbReference type="SMART" id="SM00233">
    <property type="entry name" value="PH"/>
    <property type="match status" value="1"/>
</dbReference>
<feature type="compositionally biased region" description="Basic and acidic residues" evidence="2">
    <location>
        <begin position="594"/>
        <end position="605"/>
    </location>
</feature>
<dbReference type="STRING" id="4829.A0A168P5F3"/>
<keyword evidence="3" id="KW-1133">Transmembrane helix</keyword>
<dbReference type="EMBL" id="LT553587">
    <property type="protein sequence ID" value="SAM01782.1"/>
    <property type="molecule type" value="Genomic_DNA"/>
</dbReference>
<dbReference type="InterPro" id="IPR001849">
    <property type="entry name" value="PH_domain"/>
</dbReference>
<evidence type="ECO:0000256" key="1">
    <source>
        <dbReference type="ARBA" id="ARBA00004586"/>
    </source>
</evidence>
<dbReference type="CDD" id="cd21675">
    <property type="entry name" value="SMP_TEX2"/>
    <property type="match status" value="1"/>
</dbReference>
<dbReference type="InParanoid" id="A0A168P5F3"/>
<evidence type="ECO:0000259" key="4">
    <source>
        <dbReference type="SMART" id="SM00233"/>
    </source>
</evidence>
<evidence type="ECO:0000256" key="2">
    <source>
        <dbReference type="SAM" id="MobiDB-lite"/>
    </source>
</evidence>
<keyword evidence="6" id="KW-1185">Reference proteome</keyword>
<accession>A0A168P5F3</accession>
<dbReference type="Gene3D" id="2.30.29.30">
    <property type="entry name" value="Pleckstrin-homology domain (PH domain)/Phosphotyrosine-binding domain (PTB)"/>
    <property type="match status" value="1"/>
</dbReference>
<sequence length="645" mass="72497">MFLYSFIPFVSDYKIPRGSLLREDVAHFISLSFASSLMMITLGIYFVVYLLGGLTFLPSIFITFWYLYSKRQDVHEKATGYPPEAYTGIDEHRGKKGWIRLVCHSASMSPVAVKKSFSFTKTVLMAGSSSTTNAQGGVALGEDGSDFEINSDLHSSKRSGAPFVFSSSSSTLFYAILRHGTLFCFDSEQEKVCHLIIPMHDYSVSLFPKEGKKESELFNRTMSICLAPKNISANNNDTSSRHYYLSCKRPTDKEDWYLALKAATYLLSEDDPKNAHHMDWQDSTLYDAPAMAKLQGQLNGTPAQLQAQCWNALMGRLFLGIYKTEHWRQLWHNKMKNKLDKINAYQRLQLQQQHQQHQRSGNTTSKRRSMMKLSPFQLELISMGETIPCLTETKLVEFSANGNCVIHGQLEYTGDFLVVIRTDFRYLWPTLASTFERKKKATTIPTPSSSNGAASTTSTTTTNAESLPGSLPLILSIKLRRCSGKVVFKIKPPPSGRVWAAFETMPKMEWEVTPIVMDKQIKWSLVIKLIQAKIKEMVMESLVMPNMEDFPFFDSDGLGGIFGERAPMKDPAADTESTASTTTTTTMNDDTTADDTRNDDNDEKQQQQQLPTVSKLVQGYINRIKTPHKMAAATLHPQSSNATKA</sequence>
<feature type="domain" description="PH" evidence="4">
    <location>
        <begin position="147"/>
        <end position="267"/>
    </location>
</feature>
<protein>
    <recommendedName>
        <fullName evidence="4">PH domain-containing protein</fullName>
    </recommendedName>
</protein>
<proteinExistence type="predicted"/>
<keyword evidence="3" id="KW-0472">Membrane</keyword>
<organism evidence="5">
    <name type="scientific">Absidia glauca</name>
    <name type="common">Pin mould</name>
    <dbReference type="NCBI Taxonomy" id="4829"/>
    <lineage>
        <taxon>Eukaryota</taxon>
        <taxon>Fungi</taxon>
        <taxon>Fungi incertae sedis</taxon>
        <taxon>Mucoromycota</taxon>
        <taxon>Mucoromycotina</taxon>
        <taxon>Mucoromycetes</taxon>
        <taxon>Mucorales</taxon>
        <taxon>Cunninghamellaceae</taxon>
        <taxon>Absidia</taxon>
    </lineage>
</organism>
<feature type="region of interest" description="Disordered" evidence="2">
    <location>
        <begin position="439"/>
        <end position="465"/>
    </location>
</feature>
<keyword evidence="3" id="KW-0812">Transmembrane</keyword>
<feature type="compositionally biased region" description="Low complexity" evidence="2">
    <location>
        <begin position="445"/>
        <end position="465"/>
    </location>
</feature>
<dbReference type="PANTHER" id="PTHR13466">
    <property type="entry name" value="TEX2 PROTEIN-RELATED"/>
    <property type="match status" value="1"/>
</dbReference>
<dbReference type="GO" id="GO:1990456">
    <property type="term" value="P:mitochondrion-endoplasmic reticulum membrane tethering"/>
    <property type="evidence" value="ECO:0007669"/>
    <property type="project" value="TreeGrafter"/>
</dbReference>
<dbReference type="GO" id="GO:0015914">
    <property type="term" value="P:phospholipid transport"/>
    <property type="evidence" value="ECO:0007669"/>
    <property type="project" value="TreeGrafter"/>
</dbReference>
<dbReference type="PANTHER" id="PTHR13466:SF19">
    <property type="entry name" value="NUCLEUS-VACUOLE JUNCTION PROTEIN 2"/>
    <property type="match status" value="1"/>
</dbReference>
<comment type="subcellular location">
    <subcellularLocation>
        <location evidence="1">Endoplasmic reticulum membrane</location>
    </subcellularLocation>
</comment>
<dbReference type="GO" id="GO:0032865">
    <property type="term" value="C:ERMES complex"/>
    <property type="evidence" value="ECO:0007669"/>
    <property type="project" value="TreeGrafter"/>
</dbReference>
<dbReference type="AlphaFoldDB" id="A0A168P5F3"/>
<dbReference type="GO" id="GO:0005789">
    <property type="term" value="C:endoplasmic reticulum membrane"/>
    <property type="evidence" value="ECO:0007669"/>
    <property type="project" value="UniProtKB-SubCell"/>
</dbReference>
<dbReference type="Proteomes" id="UP000078561">
    <property type="component" value="Unassembled WGS sequence"/>
</dbReference>
<dbReference type="InterPro" id="IPR011993">
    <property type="entry name" value="PH-like_dom_sf"/>
</dbReference>
<gene>
    <name evidence="5" type="primary">ABSGL_07531.1 scaffold 8890</name>
</gene>
<feature type="compositionally biased region" description="Low complexity" evidence="2">
    <location>
        <begin position="574"/>
        <end position="590"/>
    </location>
</feature>
<dbReference type="OMA" id="MDKEDWY"/>
<feature type="transmembrane region" description="Helical" evidence="3">
    <location>
        <begin position="42"/>
        <end position="68"/>
    </location>
</feature>
<dbReference type="SUPFAM" id="SSF50729">
    <property type="entry name" value="PH domain-like"/>
    <property type="match status" value="1"/>
</dbReference>
<reference evidence="5" key="1">
    <citation type="submission" date="2016-04" db="EMBL/GenBank/DDBJ databases">
        <authorList>
            <person name="Evans L.H."/>
            <person name="Alamgir A."/>
            <person name="Owens N."/>
            <person name="Weber N.D."/>
            <person name="Virtaneva K."/>
            <person name="Barbian K."/>
            <person name="Babar A."/>
            <person name="Rosenke K."/>
        </authorList>
    </citation>
    <scope>NUCLEOTIDE SEQUENCE [LARGE SCALE GENOMIC DNA]</scope>
    <source>
        <strain evidence="5">CBS 101.48</strain>
    </source>
</reference>
<dbReference type="OrthoDB" id="26740at2759"/>
<dbReference type="GO" id="GO:0008289">
    <property type="term" value="F:lipid binding"/>
    <property type="evidence" value="ECO:0007669"/>
    <property type="project" value="TreeGrafter"/>
</dbReference>
<feature type="region of interest" description="Disordered" evidence="2">
    <location>
        <begin position="565"/>
        <end position="618"/>
    </location>
</feature>
<evidence type="ECO:0000256" key="3">
    <source>
        <dbReference type="SAM" id="Phobius"/>
    </source>
</evidence>